<name>A0A0L0DGG8_THETB</name>
<proteinExistence type="inferred from homology"/>
<dbReference type="Gene3D" id="3.40.50.720">
    <property type="entry name" value="NAD(P)-binding Rossmann-like Domain"/>
    <property type="match status" value="1"/>
</dbReference>
<dbReference type="RefSeq" id="XP_013756091.1">
    <property type="nucleotide sequence ID" value="XM_013900637.1"/>
</dbReference>
<dbReference type="OrthoDB" id="1933717at2759"/>
<evidence type="ECO:0000256" key="1">
    <source>
        <dbReference type="ARBA" id="ARBA00006484"/>
    </source>
</evidence>
<dbReference type="PANTHER" id="PTHR43963:SF6">
    <property type="entry name" value="CHAIN DEHYDROGENASE FAMILY PROTEIN, PUTATIVE (AFU_ORTHOLOGUE AFUA_3G15350)-RELATED"/>
    <property type="match status" value="1"/>
</dbReference>
<dbReference type="STRING" id="461836.A0A0L0DGG8"/>
<dbReference type="SUPFAM" id="SSF51735">
    <property type="entry name" value="NAD(P)-binding Rossmann-fold domains"/>
    <property type="match status" value="1"/>
</dbReference>
<dbReference type="GO" id="GO:0016491">
    <property type="term" value="F:oxidoreductase activity"/>
    <property type="evidence" value="ECO:0007669"/>
    <property type="project" value="UniProtKB-KW"/>
</dbReference>
<dbReference type="Proteomes" id="UP000054408">
    <property type="component" value="Unassembled WGS sequence"/>
</dbReference>
<sequence length="275" mass="28432">MATRRLAIVTGSNQGIGLEAVKQLAAAGLDVILTSRSEEKGRAAAEEASAAACSADAPGSITALQLDITDTSSVAAFTAAVEQLGRPVDVLVNNAGMAYKGDAFGPDEAAATLAVNLYGTKALTDAVRPLLAPASARIINVASRAGRISQTSGDVRATLEADDLTWDALHALAQGFVTAIATGNHKELGYSGSMYGMSKACEIAYSRILARELDGNVTVVWMCPGYCSTSMSSYRGTKSAAEGADTITWLATVDPAPASATFYAERTAITWDTKL</sequence>
<dbReference type="GeneID" id="25566496"/>
<comment type="similarity">
    <text evidence="1 4">Belongs to the short-chain dehydrogenases/reductases (SDR) family.</text>
</comment>
<evidence type="ECO:0000313" key="5">
    <source>
        <dbReference type="EMBL" id="KNC51427.1"/>
    </source>
</evidence>
<dbReference type="InterPro" id="IPR002347">
    <property type="entry name" value="SDR_fam"/>
</dbReference>
<keyword evidence="3" id="KW-0560">Oxidoreductase</keyword>
<dbReference type="AlphaFoldDB" id="A0A0L0DGG8"/>
<dbReference type="PRINTS" id="PR00081">
    <property type="entry name" value="GDHRDH"/>
</dbReference>
<keyword evidence="2" id="KW-0521">NADP</keyword>
<protein>
    <submittedName>
        <fullName evidence="5">Short chain dehydrogenase/reductase</fullName>
    </submittedName>
</protein>
<accession>A0A0L0DGG8</accession>
<keyword evidence="6" id="KW-1185">Reference proteome</keyword>
<reference evidence="5 6" key="1">
    <citation type="submission" date="2010-05" db="EMBL/GenBank/DDBJ databases">
        <title>The Genome Sequence of Thecamonas trahens ATCC 50062.</title>
        <authorList>
            <consortium name="The Broad Institute Genome Sequencing Platform"/>
            <person name="Russ C."/>
            <person name="Cuomo C."/>
            <person name="Shea T."/>
            <person name="Young S.K."/>
            <person name="Zeng Q."/>
            <person name="Koehrsen M."/>
            <person name="Haas B."/>
            <person name="Borodovsky M."/>
            <person name="Guigo R."/>
            <person name="Alvarado L."/>
            <person name="Berlin A."/>
            <person name="Bochicchio J."/>
            <person name="Borenstein D."/>
            <person name="Chapman S."/>
            <person name="Chen Z."/>
            <person name="Freedman E."/>
            <person name="Gellesch M."/>
            <person name="Goldberg J."/>
            <person name="Griggs A."/>
            <person name="Gujja S."/>
            <person name="Heilman E."/>
            <person name="Heiman D."/>
            <person name="Hepburn T."/>
            <person name="Howarth C."/>
            <person name="Jen D."/>
            <person name="Larson L."/>
            <person name="Mehta T."/>
            <person name="Park D."/>
            <person name="Pearson M."/>
            <person name="Roberts A."/>
            <person name="Saif S."/>
            <person name="Shenoy N."/>
            <person name="Sisk P."/>
            <person name="Stolte C."/>
            <person name="Sykes S."/>
            <person name="Thomson T."/>
            <person name="Walk T."/>
            <person name="White J."/>
            <person name="Yandava C."/>
            <person name="Burger G."/>
            <person name="Gray M.W."/>
            <person name="Holland P.W.H."/>
            <person name="King N."/>
            <person name="Lang F.B.F."/>
            <person name="Roger A.J."/>
            <person name="Ruiz-Trillo I."/>
            <person name="Lander E."/>
            <person name="Nusbaum C."/>
        </authorList>
    </citation>
    <scope>NUCLEOTIDE SEQUENCE [LARGE SCALE GENOMIC DNA]</scope>
    <source>
        <strain evidence="5 6">ATCC 50062</strain>
    </source>
</reference>
<evidence type="ECO:0000313" key="6">
    <source>
        <dbReference type="Proteomes" id="UP000054408"/>
    </source>
</evidence>
<evidence type="ECO:0000256" key="4">
    <source>
        <dbReference type="RuleBase" id="RU000363"/>
    </source>
</evidence>
<dbReference type="OMA" id="GAQTPVM"/>
<dbReference type="PANTHER" id="PTHR43963">
    <property type="entry name" value="CARBONYL REDUCTASE 1-RELATED"/>
    <property type="match status" value="1"/>
</dbReference>
<evidence type="ECO:0000256" key="2">
    <source>
        <dbReference type="ARBA" id="ARBA00022857"/>
    </source>
</evidence>
<gene>
    <name evidence="5" type="ORF">AMSG_07619</name>
</gene>
<dbReference type="eggNOG" id="KOG1208">
    <property type="taxonomic scope" value="Eukaryota"/>
</dbReference>
<organism evidence="5 6">
    <name type="scientific">Thecamonas trahens ATCC 50062</name>
    <dbReference type="NCBI Taxonomy" id="461836"/>
    <lineage>
        <taxon>Eukaryota</taxon>
        <taxon>Apusozoa</taxon>
        <taxon>Apusomonadida</taxon>
        <taxon>Apusomonadidae</taxon>
        <taxon>Thecamonas</taxon>
    </lineage>
</organism>
<dbReference type="InterPro" id="IPR036291">
    <property type="entry name" value="NAD(P)-bd_dom_sf"/>
</dbReference>
<dbReference type="PRINTS" id="PR00080">
    <property type="entry name" value="SDRFAMILY"/>
</dbReference>
<evidence type="ECO:0000256" key="3">
    <source>
        <dbReference type="ARBA" id="ARBA00023002"/>
    </source>
</evidence>
<dbReference type="EMBL" id="GL349467">
    <property type="protein sequence ID" value="KNC51427.1"/>
    <property type="molecule type" value="Genomic_DNA"/>
</dbReference>
<dbReference type="Pfam" id="PF00106">
    <property type="entry name" value="adh_short"/>
    <property type="match status" value="1"/>
</dbReference>